<dbReference type="EMBL" id="FUEG01000001">
    <property type="protein sequence ID" value="SJK97785.1"/>
    <property type="molecule type" value="Genomic_DNA"/>
</dbReference>
<dbReference type="AlphaFoldDB" id="A0A284QMS8"/>
<reference evidence="3" key="1">
    <citation type="journal article" date="2017" name="Nat. Ecol. Evol.">
        <title>Genome expansion and lineage-specific genetic innovations in the forest pathogenic fungi Armillaria.</title>
        <authorList>
            <person name="Sipos G."/>
            <person name="Prasanna A.N."/>
            <person name="Walter M.C."/>
            <person name="O'Connor E."/>
            <person name="Balint B."/>
            <person name="Krizsan K."/>
            <person name="Kiss B."/>
            <person name="Hess J."/>
            <person name="Varga T."/>
            <person name="Slot J."/>
            <person name="Riley R."/>
            <person name="Boka B."/>
            <person name="Rigling D."/>
            <person name="Barry K."/>
            <person name="Lee J."/>
            <person name="Mihaltcheva S."/>
            <person name="LaButti K."/>
            <person name="Lipzen A."/>
            <person name="Waldron R."/>
            <person name="Moloney N.M."/>
            <person name="Sperisen C."/>
            <person name="Kredics L."/>
            <person name="Vagvoelgyi C."/>
            <person name="Patrignani A."/>
            <person name="Fitzpatrick D."/>
            <person name="Nagy I."/>
            <person name="Doyle S."/>
            <person name="Anderson J.B."/>
            <person name="Grigoriev I.V."/>
            <person name="Gueldener U."/>
            <person name="Muensterkoetter M."/>
            <person name="Nagy L.G."/>
        </authorList>
    </citation>
    <scope>NUCLEOTIDE SEQUENCE [LARGE SCALE GENOMIC DNA]</scope>
    <source>
        <strain evidence="3">C18/9</strain>
    </source>
</reference>
<name>A0A284QMS8_ARMOS</name>
<feature type="signal peptide" evidence="1">
    <location>
        <begin position="1"/>
        <end position="30"/>
    </location>
</feature>
<keyword evidence="1" id="KW-0732">Signal</keyword>
<protein>
    <submittedName>
        <fullName evidence="2">Uncharacterized protein</fullName>
    </submittedName>
</protein>
<accession>A0A284QMS8</accession>
<feature type="chain" id="PRO_5012695976" evidence="1">
    <location>
        <begin position="31"/>
        <end position="82"/>
    </location>
</feature>
<organism evidence="2 3">
    <name type="scientific">Armillaria ostoyae</name>
    <name type="common">Armillaria root rot fungus</name>
    <dbReference type="NCBI Taxonomy" id="47428"/>
    <lineage>
        <taxon>Eukaryota</taxon>
        <taxon>Fungi</taxon>
        <taxon>Dikarya</taxon>
        <taxon>Basidiomycota</taxon>
        <taxon>Agaricomycotina</taxon>
        <taxon>Agaricomycetes</taxon>
        <taxon>Agaricomycetidae</taxon>
        <taxon>Agaricales</taxon>
        <taxon>Marasmiineae</taxon>
        <taxon>Physalacriaceae</taxon>
        <taxon>Armillaria</taxon>
    </lineage>
</organism>
<dbReference type="Proteomes" id="UP000219338">
    <property type="component" value="Unassembled WGS sequence"/>
</dbReference>
<gene>
    <name evidence="2" type="ORF">ARMOST_01039</name>
</gene>
<evidence type="ECO:0000313" key="2">
    <source>
        <dbReference type="EMBL" id="SJK97785.1"/>
    </source>
</evidence>
<sequence>MTTWVRSGRVSKSQSLCLTWIVCLVDITAPKSLDKQTIRALRFNGNTYRGMSPRLFADGIHSPVYDMWTSFPSNGGGIHYLS</sequence>
<evidence type="ECO:0000313" key="3">
    <source>
        <dbReference type="Proteomes" id="UP000219338"/>
    </source>
</evidence>
<keyword evidence="3" id="KW-1185">Reference proteome</keyword>
<proteinExistence type="predicted"/>
<evidence type="ECO:0000256" key="1">
    <source>
        <dbReference type="SAM" id="SignalP"/>
    </source>
</evidence>